<evidence type="ECO:0000313" key="1">
    <source>
        <dbReference type="EMBL" id="QNO54076.1"/>
    </source>
</evidence>
<dbReference type="Pfam" id="PF13310">
    <property type="entry name" value="Virulence_RhuM"/>
    <property type="match status" value="1"/>
</dbReference>
<proteinExistence type="predicted"/>
<gene>
    <name evidence="1" type="ORF">GHMFPJCE_00003</name>
</gene>
<dbReference type="EMBL" id="MT631561">
    <property type="protein sequence ID" value="QNO54076.1"/>
    <property type="molecule type" value="Genomic_DNA"/>
</dbReference>
<name>A0A7G9Z1E2_9EURY</name>
<accession>A0A7G9Z1E2</accession>
<dbReference type="InterPro" id="IPR011204">
    <property type="entry name" value="Virulence_RhuM-like"/>
</dbReference>
<evidence type="ECO:0008006" key="2">
    <source>
        <dbReference type="Google" id="ProtNLM"/>
    </source>
</evidence>
<protein>
    <recommendedName>
        <fullName evidence="2">Bro-N domain-containing protein</fullName>
    </recommendedName>
</protein>
<dbReference type="PANTHER" id="PTHR35810:SF1">
    <property type="entry name" value="CYTOPLASMIC PROTEIN"/>
    <property type="match status" value="1"/>
</dbReference>
<reference evidence="1" key="1">
    <citation type="submission" date="2020-06" db="EMBL/GenBank/DDBJ databases">
        <title>Unique genomic features of the anaerobic methanotrophic archaea.</title>
        <authorList>
            <person name="Chadwick G.L."/>
            <person name="Skennerton C.T."/>
            <person name="Laso-Perez R."/>
            <person name="Leu A.O."/>
            <person name="Speth D.R."/>
            <person name="Yu H."/>
            <person name="Morgan-Lang C."/>
            <person name="Hatzenpichler R."/>
            <person name="Goudeau D."/>
            <person name="Malmstrom R."/>
            <person name="Brazelton W.J."/>
            <person name="Woyke T."/>
            <person name="Hallam S.J."/>
            <person name="Tyson G.W."/>
            <person name="Wegener G."/>
            <person name="Boetius A."/>
            <person name="Orphan V."/>
        </authorList>
    </citation>
    <scope>NUCLEOTIDE SEQUENCE</scope>
</reference>
<dbReference type="AlphaFoldDB" id="A0A7G9Z1E2"/>
<dbReference type="PANTHER" id="PTHR35810">
    <property type="entry name" value="CYTOPLASMIC PROTEIN-RELATED"/>
    <property type="match status" value="1"/>
</dbReference>
<sequence>MAENLPMKNSSQILIYQTERGQTKIEVLLENENVWLTQKLMAELFQTTKQNISLHIQNIYNEGELPPEATVKEYLTVQKITDIYATSIDYDPTVEISINFFKTVQNKLHWAITGKTAAEIIYLRADGSKPKMGLTSWRGDKVRKTDVTIAKNYLNEEELSALNNLVEQYLVFAEGQAMRRILMHMNEWLEKLNGFLELNDRDILEHAGKISHGMAKELAESEYNKFNIERIRLNDGKESDFDKVVKQIETKAKRISKNKGKNRKND</sequence>
<organism evidence="1">
    <name type="scientific">Candidatus Methanophagaceae archaeon ANME-1 ERB6</name>
    <dbReference type="NCBI Taxonomy" id="2759912"/>
    <lineage>
        <taxon>Archaea</taxon>
        <taxon>Methanobacteriati</taxon>
        <taxon>Methanobacteriota</taxon>
        <taxon>Stenosarchaea group</taxon>
        <taxon>Methanomicrobia</taxon>
        <taxon>Candidatus Methanophagales</taxon>
        <taxon>Candidatus Methanophagaceae</taxon>
    </lineage>
</organism>